<organism evidence="3 4">
    <name type="scientific">Pontiella sulfatireligans</name>
    <dbReference type="NCBI Taxonomy" id="2750658"/>
    <lineage>
        <taxon>Bacteria</taxon>
        <taxon>Pseudomonadati</taxon>
        <taxon>Kiritimatiellota</taxon>
        <taxon>Kiritimatiellia</taxon>
        <taxon>Kiritimatiellales</taxon>
        <taxon>Pontiellaceae</taxon>
        <taxon>Pontiella</taxon>
    </lineage>
</organism>
<proteinExistence type="predicted"/>
<dbReference type="NCBIfam" id="TIGR01439">
    <property type="entry name" value="lp_hng_hel_AbrB"/>
    <property type="match status" value="1"/>
</dbReference>
<sequence>MLMKVFNKGQVVIPAQIRKDMDLQVGDMLDVSIDAKRSCIELKKTELKSAQLAGSLAAYATAKPFPSRRQMHEAFALGMSNET</sequence>
<accession>A0A6C2UUP7</accession>
<evidence type="ECO:0000313" key="4">
    <source>
        <dbReference type="Proteomes" id="UP000346198"/>
    </source>
</evidence>
<protein>
    <recommendedName>
        <fullName evidence="2">SpoVT-AbrB domain-containing protein</fullName>
    </recommendedName>
</protein>
<dbReference type="InterPro" id="IPR037914">
    <property type="entry name" value="SpoVT-AbrB_sf"/>
</dbReference>
<dbReference type="InterPro" id="IPR007159">
    <property type="entry name" value="SpoVT-AbrB_dom"/>
</dbReference>
<keyword evidence="4" id="KW-1185">Reference proteome</keyword>
<dbReference type="Gene3D" id="2.10.260.10">
    <property type="match status" value="1"/>
</dbReference>
<evidence type="ECO:0000259" key="2">
    <source>
        <dbReference type="PROSITE" id="PS51740"/>
    </source>
</evidence>
<evidence type="ECO:0000313" key="3">
    <source>
        <dbReference type="EMBL" id="VGO22867.1"/>
    </source>
</evidence>
<dbReference type="GO" id="GO:0003677">
    <property type="term" value="F:DNA binding"/>
    <property type="evidence" value="ECO:0007669"/>
    <property type="project" value="UniProtKB-UniRule"/>
</dbReference>
<dbReference type="AlphaFoldDB" id="A0A6C2UUP7"/>
<reference evidence="3 4" key="1">
    <citation type="submission" date="2019-04" db="EMBL/GenBank/DDBJ databases">
        <authorList>
            <person name="Van Vliet M D."/>
        </authorList>
    </citation>
    <scope>NUCLEOTIDE SEQUENCE [LARGE SCALE GENOMIC DNA]</scope>
    <source>
        <strain evidence="3 4">F21</strain>
    </source>
</reference>
<dbReference type="Pfam" id="PF04014">
    <property type="entry name" value="MazE_antitoxin"/>
    <property type="match status" value="1"/>
</dbReference>
<feature type="domain" description="SpoVT-AbrB" evidence="2">
    <location>
        <begin position="1"/>
        <end position="47"/>
    </location>
</feature>
<dbReference type="Proteomes" id="UP000346198">
    <property type="component" value="Unassembled WGS sequence"/>
</dbReference>
<dbReference type="PROSITE" id="PS51740">
    <property type="entry name" value="SPOVT_ABRB"/>
    <property type="match status" value="1"/>
</dbReference>
<evidence type="ECO:0000256" key="1">
    <source>
        <dbReference type="PROSITE-ProRule" id="PRU01076"/>
    </source>
</evidence>
<dbReference type="EMBL" id="CAAHFH010000002">
    <property type="protein sequence ID" value="VGO22867.1"/>
    <property type="molecule type" value="Genomic_DNA"/>
</dbReference>
<keyword evidence="1" id="KW-0238">DNA-binding</keyword>
<dbReference type="SUPFAM" id="SSF89447">
    <property type="entry name" value="AbrB/MazE/MraZ-like"/>
    <property type="match status" value="1"/>
</dbReference>
<name>A0A6C2UUP7_9BACT</name>
<dbReference type="SMART" id="SM00966">
    <property type="entry name" value="SpoVT_AbrB"/>
    <property type="match status" value="1"/>
</dbReference>
<gene>
    <name evidence="3" type="ORF">SCARR_04964</name>
</gene>